<organism evidence="2">
    <name type="scientific">Cyprideis torosa</name>
    <dbReference type="NCBI Taxonomy" id="163714"/>
    <lineage>
        <taxon>Eukaryota</taxon>
        <taxon>Metazoa</taxon>
        <taxon>Ecdysozoa</taxon>
        <taxon>Arthropoda</taxon>
        <taxon>Crustacea</taxon>
        <taxon>Oligostraca</taxon>
        <taxon>Ostracoda</taxon>
        <taxon>Podocopa</taxon>
        <taxon>Podocopida</taxon>
        <taxon>Cytherocopina</taxon>
        <taxon>Cytheroidea</taxon>
        <taxon>Cytherideidae</taxon>
        <taxon>Cyprideis</taxon>
    </lineage>
</organism>
<feature type="region of interest" description="Disordered" evidence="1">
    <location>
        <begin position="1"/>
        <end position="26"/>
    </location>
</feature>
<protein>
    <submittedName>
        <fullName evidence="2">Uncharacterized protein</fullName>
    </submittedName>
</protein>
<feature type="non-terminal residue" evidence="2">
    <location>
        <position position="1"/>
    </location>
</feature>
<accession>A0A7R8WVL8</accession>
<feature type="compositionally biased region" description="Polar residues" evidence="1">
    <location>
        <begin position="11"/>
        <end position="20"/>
    </location>
</feature>
<reference evidence="2" key="1">
    <citation type="submission" date="2020-11" db="EMBL/GenBank/DDBJ databases">
        <authorList>
            <person name="Tran Van P."/>
        </authorList>
    </citation>
    <scope>NUCLEOTIDE SEQUENCE</scope>
</reference>
<dbReference type="CDD" id="cd00037">
    <property type="entry name" value="CLECT"/>
    <property type="match status" value="1"/>
</dbReference>
<gene>
    <name evidence="2" type="ORF">CTOB1V02_LOCUS13587</name>
</gene>
<dbReference type="Gene3D" id="3.10.100.10">
    <property type="entry name" value="Mannose-Binding Protein A, subunit A"/>
    <property type="match status" value="1"/>
</dbReference>
<dbReference type="InterPro" id="IPR016187">
    <property type="entry name" value="CTDL_fold"/>
</dbReference>
<name>A0A7R8WVL8_9CRUS</name>
<evidence type="ECO:0000313" key="2">
    <source>
        <dbReference type="EMBL" id="CAD7235772.1"/>
    </source>
</evidence>
<dbReference type="SUPFAM" id="SSF56436">
    <property type="entry name" value="C-type lectin-like"/>
    <property type="match status" value="1"/>
</dbReference>
<dbReference type="InterPro" id="IPR016186">
    <property type="entry name" value="C-type_lectin-like/link_sf"/>
</dbReference>
<sequence length="247" mass="27783">EFKSASPLLTPCSTAENFPQGSLPIPGNPTEVSNQLDTPFPVSNFLEQIFATGKPFPFSYNWPGPVVPLSHSPLRPGNSFHILLFPVCPREDFKMKFLIYLVLLFLSSTPGKASCPGRYKSVSYQLGSERKESCYFVSTDYIRWEDGADFCSRHHGGYLAEFVYLAEWEAFKTFIANIPETTKDELFDAEHVWIGASFIDGNAWKWNGSGEDFSQIFVKSKIPQKTPLNDLPQDDFYGLTVNVHSGE</sequence>
<evidence type="ECO:0000256" key="1">
    <source>
        <dbReference type="SAM" id="MobiDB-lite"/>
    </source>
</evidence>
<dbReference type="EMBL" id="OB674589">
    <property type="protein sequence ID" value="CAD7235772.1"/>
    <property type="molecule type" value="Genomic_DNA"/>
</dbReference>
<proteinExistence type="predicted"/>
<dbReference type="AlphaFoldDB" id="A0A7R8WVL8"/>